<feature type="transmembrane region" description="Helical" evidence="1">
    <location>
        <begin position="60"/>
        <end position="79"/>
    </location>
</feature>
<gene>
    <name evidence="3" type="ORF">SPARVUS_LOCUS11119795</name>
</gene>
<protein>
    <submittedName>
        <fullName evidence="3">Uncharacterized protein</fullName>
    </submittedName>
</protein>
<sequence>MWFAVVVLAGLAGLTKAAKNHFKKGWRPWIDVLQCAVLISMLPLLCFTIHFTRDFDDVGLWMYIVLSAGIILYSISFVYHMTSLWRYFSIGNITVSELSGERSLYHMERNTLTCQITEFRRKQIQINVYLKRRRDIKKKQLISAWEPTDWTSNNTSTDLRLLDGDQGENNSVVLPMLEEGAERRTLLPVKIEVEITKSCLGTYECLCSITITPSVKDNGAILAVEVEYITLKRPIFKCRTLNVYSTEVGRTIVSKINGETWIPHKKKTTLSCQIIGFRQKELLINLYLKRHNDIKNRLIHSWVSVDRPLGEDNATAGHQSGDTIAENPLLDDAVYDTTLPVEMEVVMTKAINGSYTRDCSISLTPNADTDDGAELTVEVDHTSLRWPIDKSHILNVFKGDKTQFMEKIQETLY</sequence>
<keyword evidence="1" id="KW-1133">Transmembrane helix</keyword>
<organism evidence="3 4">
    <name type="scientific">Staurois parvus</name>
    <dbReference type="NCBI Taxonomy" id="386267"/>
    <lineage>
        <taxon>Eukaryota</taxon>
        <taxon>Metazoa</taxon>
        <taxon>Chordata</taxon>
        <taxon>Craniata</taxon>
        <taxon>Vertebrata</taxon>
        <taxon>Euteleostomi</taxon>
        <taxon>Amphibia</taxon>
        <taxon>Batrachia</taxon>
        <taxon>Anura</taxon>
        <taxon>Neobatrachia</taxon>
        <taxon>Ranoidea</taxon>
        <taxon>Ranidae</taxon>
        <taxon>Staurois</taxon>
    </lineage>
</organism>
<dbReference type="Proteomes" id="UP001162483">
    <property type="component" value="Unassembled WGS sequence"/>
</dbReference>
<feature type="chain" id="PRO_5045040923" evidence="2">
    <location>
        <begin position="18"/>
        <end position="413"/>
    </location>
</feature>
<keyword evidence="2" id="KW-0732">Signal</keyword>
<name>A0ABN9F319_9NEOB</name>
<comment type="caution">
    <text evidence="3">The sequence shown here is derived from an EMBL/GenBank/DDBJ whole genome shotgun (WGS) entry which is preliminary data.</text>
</comment>
<accession>A0ABN9F319</accession>
<dbReference type="EMBL" id="CATNWA010016217">
    <property type="protein sequence ID" value="CAI9590899.1"/>
    <property type="molecule type" value="Genomic_DNA"/>
</dbReference>
<keyword evidence="1" id="KW-0472">Membrane</keyword>
<feature type="signal peptide" evidence="2">
    <location>
        <begin position="1"/>
        <end position="17"/>
    </location>
</feature>
<proteinExistence type="predicted"/>
<evidence type="ECO:0000313" key="4">
    <source>
        <dbReference type="Proteomes" id="UP001162483"/>
    </source>
</evidence>
<reference evidence="3" key="1">
    <citation type="submission" date="2023-05" db="EMBL/GenBank/DDBJ databases">
        <authorList>
            <person name="Stuckert A."/>
        </authorList>
    </citation>
    <scope>NUCLEOTIDE SEQUENCE</scope>
</reference>
<evidence type="ECO:0000313" key="3">
    <source>
        <dbReference type="EMBL" id="CAI9590899.1"/>
    </source>
</evidence>
<dbReference type="Gene3D" id="2.60.40.10">
    <property type="entry name" value="Immunoglobulins"/>
    <property type="match status" value="2"/>
</dbReference>
<evidence type="ECO:0000256" key="1">
    <source>
        <dbReference type="SAM" id="Phobius"/>
    </source>
</evidence>
<keyword evidence="4" id="KW-1185">Reference proteome</keyword>
<dbReference type="InterPro" id="IPR013783">
    <property type="entry name" value="Ig-like_fold"/>
</dbReference>
<feature type="transmembrane region" description="Helical" evidence="1">
    <location>
        <begin position="27"/>
        <end position="48"/>
    </location>
</feature>
<evidence type="ECO:0000256" key="2">
    <source>
        <dbReference type="SAM" id="SignalP"/>
    </source>
</evidence>
<keyword evidence="1" id="KW-0812">Transmembrane</keyword>